<evidence type="ECO:0000313" key="3">
    <source>
        <dbReference type="EMBL" id="GHE60341.1"/>
    </source>
</evidence>
<organism evidence="3 4">
    <name type="scientific">Streptomyces capitiformicae</name>
    <dbReference type="NCBI Taxonomy" id="2014920"/>
    <lineage>
        <taxon>Bacteria</taxon>
        <taxon>Bacillati</taxon>
        <taxon>Actinomycetota</taxon>
        <taxon>Actinomycetes</taxon>
        <taxon>Kitasatosporales</taxon>
        <taxon>Streptomycetaceae</taxon>
        <taxon>Streptomyces</taxon>
    </lineage>
</organism>
<evidence type="ECO:0000259" key="2">
    <source>
        <dbReference type="PROSITE" id="PS51857"/>
    </source>
</evidence>
<dbReference type="EMBL" id="BNAT01000050">
    <property type="protein sequence ID" value="GHE60341.1"/>
    <property type="molecule type" value="Genomic_DNA"/>
</dbReference>
<dbReference type="PROSITE" id="PS51857">
    <property type="entry name" value="CSD_2"/>
    <property type="match status" value="1"/>
</dbReference>
<gene>
    <name evidence="3" type="ORF">GCM10017771_83570</name>
</gene>
<dbReference type="SUPFAM" id="SSF50249">
    <property type="entry name" value="Nucleic acid-binding proteins"/>
    <property type="match status" value="1"/>
</dbReference>
<dbReference type="Gene3D" id="2.40.50.140">
    <property type="entry name" value="Nucleic acid-binding proteins"/>
    <property type="match status" value="1"/>
</dbReference>
<dbReference type="Proteomes" id="UP000603227">
    <property type="component" value="Unassembled WGS sequence"/>
</dbReference>
<feature type="compositionally biased region" description="Low complexity" evidence="1">
    <location>
        <begin position="100"/>
        <end position="109"/>
    </location>
</feature>
<feature type="region of interest" description="Disordered" evidence="1">
    <location>
        <begin position="87"/>
        <end position="109"/>
    </location>
</feature>
<evidence type="ECO:0000256" key="1">
    <source>
        <dbReference type="SAM" id="MobiDB-lite"/>
    </source>
</evidence>
<feature type="compositionally biased region" description="Basic and acidic residues" evidence="1">
    <location>
        <begin position="155"/>
        <end position="169"/>
    </location>
</feature>
<dbReference type="GO" id="GO:0003676">
    <property type="term" value="F:nucleic acid binding"/>
    <property type="evidence" value="ECO:0007669"/>
    <property type="project" value="InterPro"/>
</dbReference>
<protein>
    <recommendedName>
        <fullName evidence="2">CSD domain-containing protein</fullName>
    </recommendedName>
</protein>
<name>A0A918ZLW9_9ACTN</name>
<feature type="region of interest" description="Disordered" evidence="1">
    <location>
        <begin position="1"/>
        <end position="26"/>
    </location>
</feature>
<dbReference type="InterPro" id="IPR002059">
    <property type="entry name" value="CSP_DNA-bd"/>
</dbReference>
<comment type="caution">
    <text evidence="3">The sequence shown here is derived from an EMBL/GenBank/DDBJ whole genome shotgun (WGS) entry which is preliminary data.</text>
</comment>
<keyword evidence="4" id="KW-1185">Reference proteome</keyword>
<feature type="region of interest" description="Disordered" evidence="1">
    <location>
        <begin position="128"/>
        <end position="169"/>
    </location>
</feature>
<reference evidence="3" key="2">
    <citation type="submission" date="2020-09" db="EMBL/GenBank/DDBJ databases">
        <authorList>
            <person name="Sun Q."/>
            <person name="Zhou Y."/>
        </authorList>
    </citation>
    <scope>NUCLEOTIDE SEQUENCE</scope>
    <source>
        <strain evidence="3">CGMCC 4.7403</strain>
    </source>
</reference>
<reference evidence="3" key="1">
    <citation type="journal article" date="2014" name="Int. J. Syst. Evol. Microbiol.">
        <title>Complete genome sequence of Corynebacterium casei LMG S-19264T (=DSM 44701T), isolated from a smear-ripened cheese.</title>
        <authorList>
            <consortium name="US DOE Joint Genome Institute (JGI-PGF)"/>
            <person name="Walter F."/>
            <person name="Albersmeier A."/>
            <person name="Kalinowski J."/>
            <person name="Ruckert C."/>
        </authorList>
    </citation>
    <scope>NUCLEOTIDE SEQUENCE</scope>
    <source>
        <strain evidence="3">CGMCC 4.7403</strain>
    </source>
</reference>
<accession>A0A918ZLW9</accession>
<sequence>MPTGTVKWLDPERGLGRLAQDDGGPNAVVHRPAIHGPEEEAPAAGERVLFDITFDSDGIRADNIRPAAEAPPDASRAAACCPCGTGLPRKQERATGRQWPLPLRAAASSPSSLPRRFISYMVQMTRSAVDRRGAGMPPRLPGARSCDSRSAVRVAHAERSDPAPGKDRF</sequence>
<dbReference type="Pfam" id="PF00313">
    <property type="entry name" value="CSD"/>
    <property type="match status" value="1"/>
</dbReference>
<proteinExistence type="predicted"/>
<dbReference type="AlphaFoldDB" id="A0A918ZLW9"/>
<dbReference type="InterPro" id="IPR012340">
    <property type="entry name" value="NA-bd_OB-fold"/>
</dbReference>
<feature type="domain" description="CSD" evidence="2">
    <location>
        <begin position="1"/>
        <end position="66"/>
    </location>
</feature>
<evidence type="ECO:0000313" key="4">
    <source>
        <dbReference type="Proteomes" id="UP000603227"/>
    </source>
</evidence>